<feature type="domain" description="Polymerase basic protein 2 '627'" evidence="1">
    <location>
        <begin position="549"/>
        <end position="681"/>
    </location>
</feature>
<feature type="domain" description="Polymerase basic protein 2 cap-binding" evidence="2">
    <location>
        <begin position="328"/>
        <end position="446"/>
    </location>
</feature>
<proteinExistence type="predicted"/>
<sequence>MDGDPTEQWKYLSHLVKSFRNCSAEAREVLARKFTEYEVFKRYTTSKKDHAPQMRLAYAVRKQMAITMKPSKKIPPVYAGVALKEDRYEIGESSRVRCNLVVPDYWMKYGEKTSREVSEALLYVEKAKVERFFSTSWSEIRFGRMLPYRKPVQSHPTIAEVAPGAISHTLLQLFCPQYATLDSKRRANMDAVSKLKPIMAPICGYRTLESAAHLARLLIESDKKWLPTIVDHTPQTAELSHFLCSRYHYMAASTKEPNSTKSLDSLCGELVRRSLKTKTPKLTLISNLEKIKIQGRTMDKVIQDHEGEFPYLGICRVALGLSTHYSITIRNTKFVIMESENPRMEVRKVFELSPEVKTVIPYSCFRGFARVYFQAGPIHGYYTSNDRTLVEIFAVAPDQQPMIDVILDICYYGAYIEPGFEQTFGYYPSNKRDFFDQFFMHHSKDHRSFLKVMGIESSKASLPLSPELNWKEESKGKVSRVFELKTIVQPYAQEHRKYTLGETLCVYVEHNKGLELLINPSEIRATHRHPLPVGLDLSQSEFIDIYLDPFSRAKTLFKSIALNKERCKEFVSNMLEEHQDPAENVVQDLVPPNTWSRSAKRKLHDYIDDDQQWFECPRKRLKLGYLALIAGSLQQRDKKQCAVPKEFTISNTQVTLDMKCAKGLVVDSGNRIIIGGETVLRNEVSQLEGYIQTGVFDAQPKCYLVAYLEQGASMDLSRFCIQSQGRYFQYEKKVSVWEETDNIKATLETQRLLRKRREAEEAIEEMTKRRKIE</sequence>
<dbReference type="InterPro" id="IPR048838">
    <property type="entry name" value="PB2_627_dom"/>
</dbReference>
<dbReference type="KEGG" id="vg:80551158"/>
<keyword evidence="4" id="KW-1185">Reference proteome</keyword>
<dbReference type="Pfam" id="PF21490">
    <property type="entry name" value="PB2_cap-binding"/>
    <property type="match status" value="1"/>
</dbReference>
<name>H6SW56_9ORTO</name>
<dbReference type="Pfam" id="PF21442">
    <property type="entry name" value="PB2_627-dom"/>
    <property type="match status" value="1"/>
</dbReference>
<evidence type="ECO:0000259" key="1">
    <source>
        <dbReference type="Pfam" id="PF21442"/>
    </source>
</evidence>
<dbReference type="GeneID" id="80551158"/>
<dbReference type="RefSeq" id="YP_010840327.1">
    <property type="nucleotide sequence ID" value="NC_078618.1"/>
</dbReference>
<dbReference type="EMBL" id="HM627174">
    <property type="protein sequence ID" value="AED98375.1"/>
    <property type="molecule type" value="Viral_cRNA"/>
</dbReference>
<organism evidence="3 4">
    <name type="scientific">Jos virus</name>
    <dbReference type="NCBI Taxonomy" id="1027466"/>
    <lineage>
        <taxon>Viruses</taxon>
        <taxon>Riboviria</taxon>
        <taxon>Orthornavirae</taxon>
        <taxon>Negarnaviricota</taxon>
        <taxon>Polyploviricotina</taxon>
        <taxon>Insthoviricetes</taxon>
        <taxon>Articulavirales</taxon>
        <taxon>Orthomyxoviridae</taxon>
        <taxon>Thogotovirus</taxon>
        <taxon>Thogotovirus josense</taxon>
    </lineage>
</organism>
<evidence type="ECO:0000259" key="2">
    <source>
        <dbReference type="Pfam" id="PF21490"/>
    </source>
</evidence>
<dbReference type="InterPro" id="IPR048837">
    <property type="entry name" value="PB2_cap-bd"/>
</dbReference>
<evidence type="ECO:0000313" key="4">
    <source>
        <dbReference type="Proteomes" id="UP000888060"/>
    </source>
</evidence>
<evidence type="ECO:0000313" key="3">
    <source>
        <dbReference type="EMBL" id="AED98375.1"/>
    </source>
</evidence>
<accession>H6SW56</accession>
<reference evidence="3" key="1">
    <citation type="journal article" date="2012" name="J. Gen. Virol.">
        <title>Genomic and antigenic characterization of Jos virus.</title>
        <authorList>
            <person name="Bussetti A.V."/>
            <person name="Palacios G."/>
            <person name="Travassos da Rosa A."/>
            <person name="Savji N."/>
            <person name="Jain K."/>
            <person name="Guzman H."/>
            <person name="Hutchison S."/>
            <person name="Popov V.L."/>
            <person name="Tesh R.B."/>
            <person name="Lipkin W.I."/>
        </authorList>
    </citation>
    <scope>NUCLEOTIDE SEQUENCE [LARGE SCALE GENOMIC DNA]</scope>
</reference>
<dbReference type="Proteomes" id="UP000888060">
    <property type="component" value="Genome"/>
</dbReference>
<dbReference type="Gene3D" id="3.30.70.3510">
    <property type="match status" value="1"/>
</dbReference>
<protein>
    <submittedName>
        <fullName evidence="3">PB2</fullName>
    </submittedName>
</protein>